<dbReference type="InterPro" id="IPR018520">
    <property type="entry name" value="UPP_synth-like_CS"/>
</dbReference>
<reference evidence="4 5" key="1">
    <citation type="submission" date="2013-03" db="EMBL/GenBank/DDBJ databases">
        <title>The Genome Sequence of Capronia coronata CBS 617.96.</title>
        <authorList>
            <consortium name="The Broad Institute Genomics Platform"/>
            <person name="Cuomo C."/>
            <person name="de Hoog S."/>
            <person name="Gorbushina A."/>
            <person name="Walker B."/>
            <person name="Young S.K."/>
            <person name="Zeng Q."/>
            <person name="Gargeya S."/>
            <person name="Fitzgerald M."/>
            <person name="Haas B."/>
            <person name="Abouelleil A."/>
            <person name="Allen A.W."/>
            <person name="Alvarado L."/>
            <person name="Arachchi H.M."/>
            <person name="Berlin A.M."/>
            <person name="Chapman S.B."/>
            <person name="Gainer-Dewar J."/>
            <person name="Goldberg J."/>
            <person name="Griggs A."/>
            <person name="Gujja S."/>
            <person name="Hansen M."/>
            <person name="Howarth C."/>
            <person name="Imamovic A."/>
            <person name="Ireland A."/>
            <person name="Larimer J."/>
            <person name="McCowan C."/>
            <person name="Murphy C."/>
            <person name="Pearson M."/>
            <person name="Poon T.W."/>
            <person name="Priest M."/>
            <person name="Roberts A."/>
            <person name="Saif S."/>
            <person name="Shea T."/>
            <person name="Sisk P."/>
            <person name="Sykes S."/>
            <person name="Wortman J."/>
            <person name="Nusbaum C."/>
            <person name="Birren B."/>
        </authorList>
    </citation>
    <scope>NUCLEOTIDE SEQUENCE [LARGE SCALE GENOMIC DNA]</scope>
    <source>
        <strain evidence="4 5">CBS 617.96</strain>
    </source>
</reference>
<evidence type="ECO:0000256" key="3">
    <source>
        <dbReference type="SAM" id="MobiDB-lite"/>
    </source>
</evidence>
<dbReference type="eggNOG" id="KOG1602">
    <property type="taxonomic scope" value="Eukaryota"/>
</dbReference>
<dbReference type="HOGENOM" id="CLU_038505_0_2_1"/>
<feature type="compositionally biased region" description="Basic and acidic residues" evidence="3">
    <location>
        <begin position="383"/>
        <end position="398"/>
    </location>
</feature>
<evidence type="ECO:0000256" key="2">
    <source>
        <dbReference type="ARBA" id="ARBA00022679"/>
    </source>
</evidence>
<dbReference type="GO" id="GO:1904423">
    <property type="term" value="C:dehydrodolichyl diphosphate synthase complex"/>
    <property type="evidence" value="ECO:0007669"/>
    <property type="project" value="TreeGrafter"/>
</dbReference>
<dbReference type="EMBL" id="AMWN01000007">
    <property type="protein sequence ID" value="EXJ81873.1"/>
    <property type="molecule type" value="Genomic_DNA"/>
</dbReference>
<dbReference type="RefSeq" id="XP_007726994.1">
    <property type="nucleotide sequence ID" value="XM_007728804.1"/>
</dbReference>
<dbReference type="InterPro" id="IPR036424">
    <property type="entry name" value="UPP_synth-like_sf"/>
</dbReference>
<feature type="compositionally biased region" description="Low complexity" evidence="3">
    <location>
        <begin position="236"/>
        <end position="250"/>
    </location>
</feature>
<dbReference type="GeneID" id="19162793"/>
<evidence type="ECO:0000313" key="4">
    <source>
        <dbReference type="EMBL" id="EXJ81873.1"/>
    </source>
</evidence>
<gene>
    <name evidence="4" type="ORF">A1O1_07938</name>
</gene>
<dbReference type="HAMAP" id="MF_01139">
    <property type="entry name" value="ISPT"/>
    <property type="match status" value="1"/>
</dbReference>
<dbReference type="PANTHER" id="PTHR10291">
    <property type="entry name" value="DEHYDRODOLICHYL DIPHOSPHATE SYNTHASE FAMILY MEMBER"/>
    <property type="match status" value="1"/>
</dbReference>
<organism evidence="4 5">
    <name type="scientific">Capronia coronata CBS 617.96</name>
    <dbReference type="NCBI Taxonomy" id="1182541"/>
    <lineage>
        <taxon>Eukaryota</taxon>
        <taxon>Fungi</taxon>
        <taxon>Dikarya</taxon>
        <taxon>Ascomycota</taxon>
        <taxon>Pezizomycotina</taxon>
        <taxon>Eurotiomycetes</taxon>
        <taxon>Chaetothyriomycetidae</taxon>
        <taxon>Chaetothyriales</taxon>
        <taxon>Herpotrichiellaceae</taxon>
        <taxon>Capronia</taxon>
    </lineage>
</organism>
<dbReference type="GO" id="GO:0005811">
    <property type="term" value="C:lipid droplet"/>
    <property type="evidence" value="ECO:0007669"/>
    <property type="project" value="TreeGrafter"/>
</dbReference>
<keyword evidence="2" id="KW-0808">Transferase</keyword>
<dbReference type="CDD" id="cd00475">
    <property type="entry name" value="Cis_IPPS"/>
    <property type="match status" value="1"/>
</dbReference>
<accession>W9XNV2</accession>
<dbReference type="GO" id="GO:0045547">
    <property type="term" value="F:ditrans,polycis-polyprenyl diphosphate synthase [(2E,6E)-farnesyl diphosphate specific] activity"/>
    <property type="evidence" value="ECO:0007669"/>
    <property type="project" value="TreeGrafter"/>
</dbReference>
<dbReference type="STRING" id="1182541.W9XNV2"/>
<keyword evidence="5" id="KW-1185">Reference proteome</keyword>
<dbReference type="AlphaFoldDB" id="W9XNV2"/>
<dbReference type="PROSITE" id="PS01066">
    <property type="entry name" value="UPP_SYNTHASE"/>
    <property type="match status" value="1"/>
</dbReference>
<dbReference type="NCBIfam" id="TIGR00055">
    <property type="entry name" value="uppS"/>
    <property type="match status" value="1"/>
</dbReference>
<feature type="region of interest" description="Disordered" evidence="3">
    <location>
        <begin position="383"/>
        <end position="425"/>
    </location>
</feature>
<comment type="caution">
    <text evidence="4">The sequence shown here is derived from an EMBL/GenBank/DDBJ whole genome shotgun (WGS) entry which is preliminary data.</text>
</comment>
<name>W9XNV2_9EURO</name>
<feature type="compositionally biased region" description="Polar residues" evidence="3">
    <location>
        <begin position="213"/>
        <end position="227"/>
    </location>
</feature>
<comment type="similarity">
    <text evidence="1">Belongs to the UPP synthase family.</text>
</comment>
<dbReference type="Pfam" id="PF01255">
    <property type="entry name" value="Prenyltransf"/>
    <property type="match status" value="2"/>
</dbReference>
<dbReference type="OrthoDB" id="4173905at2759"/>
<feature type="compositionally biased region" description="Basic residues" evidence="3">
    <location>
        <begin position="399"/>
        <end position="408"/>
    </location>
</feature>
<dbReference type="PANTHER" id="PTHR10291:SF43">
    <property type="entry name" value="DEHYDRODOLICHYL DIPHOSPHATE SYNTHASE COMPLEX SUBUNIT DHDDS"/>
    <property type="match status" value="1"/>
</dbReference>
<protein>
    <submittedName>
        <fullName evidence="4">Undecaprenyl diphosphate synthase</fullName>
    </submittedName>
</protein>
<proteinExistence type="inferred from homology"/>
<dbReference type="GO" id="GO:0016094">
    <property type="term" value="P:polyprenol biosynthetic process"/>
    <property type="evidence" value="ECO:0007669"/>
    <property type="project" value="TreeGrafter"/>
</dbReference>
<feature type="region of interest" description="Disordered" evidence="3">
    <location>
        <begin position="213"/>
        <end position="309"/>
    </location>
</feature>
<dbReference type="InterPro" id="IPR001441">
    <property type="entry name" value="UPP_synth-like"/>
</dbReference>
<dbReference type="Proteomes" id="UP000019484">
    <property type="component" value="Unassembled WGS sequence"/>
</dbReference>
<feature type="compositionally biased region" description="Polar residues" evidence="3">
    <location>
        <begin position="282"/>
        <end position="303"/>
    </location>
</feature>
<dbReference type="Gene3D" id="3.40.1180.10">
    <property type="entry name" value="Decaprenyl diphosphate synthase-like"/>
    <property type="match status" value="1"/>
</dbReference>
<evidence type="ECO:0000313" key="5">
    <source>
        <dbReference type="Proteomes" id="UP000019484"/>
    </source>
</evidence>
<evidence type="ECO:0000256" key="1">
    <source>
        <dbReference type="ARBA" id="ARBA00005432"/>
    </source>
</evidence>
<dbReference type="SUPFAM" id="SSF64005">
    <property type="entry name" value="Undecaprenyl diphosphate synthase"/>
    <property type="match status" value="2"/>
</dbReference>
<dbReference type="GO" id="GO:0016020">
    <property type="term" value="C:membrane"/>
    <property type="evidence" value="ECO:0007669"/>
    <property type="project" value="TreeGrafter"/>
</dbReference>
<dbReference type="GO" id="GO:0005783">
    <property type="term" value="C:endoplasmic reticulum"/>
    <property type="evidence" value="ECO:0007669"/>
    <property type="project" value="TreeGrafter"/>
</dbReference>
<sequence>MTSRHISHIRNWLWSSPPAEWALNQLRELLIGALRQGPVPKHVAFVMDGNRRFAKRHRIETVEGHNLGFEALAKILEVCYKSGVTHVTIYAFSIENFKRSKYEVDALMDMAKIKLKQLVEHGDLLDRYGASIRILGQRELIKPDVLEVVDQAVSMTSGNNNCVLNVCFPYTSREEITSAIRETVEEFSHPIPAEGADKERTSTFKEERIAHTIRSQQFSQHTNSDAAYTQAPGLRSPSSSTTSLSSYSQDASERDTSSVSTSTTLHPDGYSDTASPFPEPTSGVTQTSPSKGSQGHQQNSTYPSPELITPDTLSAHMYTAGDPPVDLLVRTSGVSRLSDFMLWQCHQDTQIVFLDVLWPDFDLWSFLPVLWEWQWRTIKAEQWDNDQESKEQRSERAAARKKPLKHAARTSTGIPPTRGSKVHAA</sequence>